<name>A0A379YHV8_SALER</name>
<gene>
    <name evidence="2" type="ORF">NCTC12420_04980</name>
</gene>
<reference evidence="2 3" key="1">
    <citation type="submission" date="2018-06" db="EMBL/GenBank/DDBJ databases">
        <authorList>
            <consortium name="Pathogen Informatics"/>
            <person name="Doyle S."/>
        </authorList>
    </citation>
    <scope>NUCLEOTIDE SEQUENCE [LARGE SCALE GENOMIC DNA]</scope>
    <source>
        <strain evidence="2 3">NCTC12420</strain>
    </source>
</reference>
<organism evidence="2 3">
    <name type="scientific">Salmonella enterica subsp. indica</name>
    <dbReference type="NCBI Taxonomy" id="59207"/>
    <lineage>
        <taxon>Bacteria</taxon>
        <taxon>Pseudomonadati</taxon>
        <taxon>Pseudomonadota</taxon>
        <taxon>Gammaproteobacteria</taxon>
        <taxon>Enterobacterales</taxon>
        <taxon>Enterobacteriaceae</taxon>
        <taxon>Salmonella</taxon>
    </lineage>
</organism>
<evidence type="ECO:0000313" key="3">
    <source>
        <dbReference type="Proteomes" id="UP000254220"/>
    </source>
</evidence>
<accession>A0A379YHV8</accession>
<dbReference type="EMBL" id="UGYB01000002">
    <property type="protein sequence ID" value="SUI45333.1"/>
    <property type="molecule type" value="Genomic_DNA"/>
</dbReference>
<evidence type="ECO:0000256" key="1">
    <source>
        <dbReference type="SAM" id="Phobius"/>
    </source>
</evidence>
<sequence>MARSFVRQGVNIICSNMTIQTPRKLGLNPAKELIETAGITIYSKIPVPLLNISDKKLDACFKCKMPRKKWDGLAAFFAGVAVAAAIAVVVITAPVSGPIIAAVAASAAATAAATVAVVATAGVAGAEFVCYMTSHDCDIVSQAKWENYHKTVFIERENALLDSSYMLCPVGGRLQIIIDDLLALDAAKLIASANNDEVFFTEVNKFINGMIAFATGGPFGVSIASALEIYNTIEDDGKETTLLDDVNSSGQDNTLSFEADTIKKLIAEPSYSWGAFVKDLKKGIYGAAIGFAIDQYFKSFESDDARDAFNALKTYNYSDENSFQQSEQSIGIISITQG</sequence>
<feature type="transmembrane region" description="Helical" evidence="1">
    <location>
        <begin position="72"/>
        <end position="93"/>
    </location>
</feature>
<keyword evidence="1" id="KW-0472">Membrane</keyword>
<keyword evidence="1" id="KW-0812">Transmembrane</keyword>
<evidence type="ECO:0008006" key="4">
    <source>
        <dbReference type="Google" id="ProtNLM"/>
    </source>
</evidence>
<keyword evidence="1" id="KW-1133">Transmembrane helix</keyword>
<dbReference type="InterPro" id="IPR025460">
    <property type="entry name" value="DUF4280"/>
</dbReference>
<evidence type="ECO:0000313" key="2">
    <source>
        <dbReference type="EMBL" id="SUI45333.1"/>
    </source>
</evidence>
<dbReference type="RefSeq" id="WP_023185603.1">
    <property type="nucleotide sequence ID" value="NZ_DADWZK010000004.1"/>
</dbReference>
<dbReference type="Proteomes" id="UP000254220">
    <property type="component" value="Unassembled WGS sequence"/>
</dbReference>
<proteinExistence type="predicted"/>
<dbReference type="Pfam" id="PF14107">
    <property type="entry name" value="DUF4280"/>
    <property type="match status" value="1"/>
</dbReference>
<dbReference type="AlphaFoldDB" id="A0A379YHV8"/>
<feature type="transmembrane region" description="Helical" evidence="1">
    <location>
        <begin position="99"/>
        <end position="124"/>
    </location>
</feature>
<protein>
    <recommendedName>
        <fullName evidence="4">DUF4280 domain-containing protein</fullName>
    </recommendedName>
</protein>